<proteinExistence type="predicted"/>
<organism evidence="1 2">
    <name type="scientific">Desulfobotulus pelophilus</name>
    <dbReference type="NCBI Taxonomy" id="2823377"/>
    <lineage>
        <taxon>Bacteria</taxon>
        <taxon>Pseudomonadati</taxon>
        <taxon>Thermodesulfobacteriota</taxon>
        <taxon>Desulfobacteria</taxon>
        <taxon>Desulfobacterales</taxon>
        <taxon>Desulfobacteraceae</taxon>
        <taxon>Desulfobotulus</taxon>
    </lineage>
</organism>
<gene>
    <name evidence="1" type="ORF">OOT00_13080</name>
</gene>
<evidence type="ECO:0000313" key="1">
    <source>
        <dbReference type="EMBL" id="MCW7754919.1"/>
    </source>
</evidence>
<name>A0ABT3NBS3_9BACT</name>
<dbReference type="EMBL" id="JAPFPW010000018">
    <property type="protein sequence ID" value="MCW7754919.1"/>
    <property type="molecule type" value="Genomic_DNA"/>
</dbReference>
<comment type="caution">
    <text evidence="1">The sequence shown here is derived from an EMBL/GenBank/DDBJ whole genome shotgun (WGS) entry which is preliminary data.</text>
</comment>
<dbReference type="RefSeq" id="WP_265425833.1">
    <property type="nucleotide sequence ID" value="NZ_JAPFPW010000018.1"/>
</dbReference>
<protein>
    <submittedName>
        <fullName evidence="1">Uncharacterized protein</fullName>
    </submittedName>
</protein>
<evidence type="ECO:0000313" key="2">
    <source>
        <dbReference type="Proteomes" id="UP001209681"/>
    </source>
</evidence>
<accession>A0ABT3NBS3</accession>
<sequence>MNRFSTVILVWLFCAATTWLVLSGPGSTKPTTTPMDRSHGELPLRSLRMEISTTLDLSEDPFTLDSSLPSGLLVHENGRGIYSIRDLAAKKTPIRLTIRPGPHETEYSVRASGDTALHGPAALRVRILDRTTVIKDKTAWSSDGPLHIFMVLPASKERQP</sequence>
<keyword evidence="2" id="KW-1185">Reference proteome</keyword>
<dbReference type="Proteomes" id="UP001209681">
    <property type="component" value="Unassembled WGS sequence"/>
</dbReference>
<reference evidence="1 2" key="1">
    <citation type="submission" date="2022-11" db="EMBL/GenBank/DDBJ databases">
        <title>Desulfobotulus tamanensis H1 sp. nov. - anaerobic, alkaliphilic, sulphate reducing bacterium isolated from terrestrial mud volcano.</title>
        <authorList>
            <person name="Frolova A."/>
            <person name="Merkel A.Y."/>
            <person name="Slobodkin A.I."/>
        </authorList>
    </citation>
    <scope>NUCLEOTIDE SEQUENCE [LARGE SCALE GENOMIC DNA]</scope>
    <source>
        <strain evidence="1 2">H1</strain>
    </source>
</reference>